<dbReference type="InterPro" id="IPR011009">
    <property type="entry name" value="Kinase-like_dom_sf"/>
</dbReference>
<keyword evidence="2" id="KW-0808">Transferase</keyword>
<evidence type="ECO:0000256" key="2">
    <source>
        <dbReference type="ARBA" id="ARBA00022679"/>
    </source>
</evidence>
<reference evidence="6 7" key="1">
    <citation type="submission" date="2014-04" db="EMBL/GenBank/DDBJ databases">
        <authorList>
            <consortium name="DOE Joint Genome Institute"/>
            <person name="Kuo A."/>
            <person name="Girlanda M."/>
            <person name="Perotto S."/>
            <person name="Kohler A."/>
            <person name="Nagy L.G."/>
            <person name="Floudas D."/>
            <person name="Copeland A."/>
            <person name="Barry K.W."/>
            <person name="Cichocki N."/>
            <person name="Veneault-Fourrey C."/>
            <person name="LaButti K."/>
            <person name="Lindquist E.A."/>
            <person name="Lipzen A."/>
            <person name="Lundell T."/>
            <person name="Morin E."/>
            <person name="Murat C."/>
            <person name="Sun H."/>
            <person name="Tunlid A."/>
            <person name="Henrissat B."/>
            <person name="Grigoriev I.V."/>
            <person name="Hibbett D.S."/>
            <person name="Martin F."/>
            <person name="Nordberg H.P."/>
            <person name="Cantor M.N."/>
            <person name="Hua S.X."/>
        </authorList>
    </citation>
    <scope>NUCLEOTIDE SEQUENCE [LARGE SCALE GENOMIC DNA]</scope>
    <source>
        <strain evidence="6 7">MUT 4182</strain>
    </source>
</reference>
<organism evidence="6 7">
    <name type="scientific">Tulasnella calospora MUT 4182</name>
    <dbReference type="NCBI Taxonomy" id="1051891"/>
    <lineage>
        <taxon>Eukaryota</taxon>
        <taxon>Fungi</taxon>
        <taxon>Dikarya</taxon>
        <taxon>Basidiomycota</taxon>
        <taxon>Agaricomycotina</taxon>
        <taxon>Agaricomycetes</taxon>
        <taxon>Cantharellales</taxon>
        <taxon>Tulasnellaceae</taxon>
        <taxon>Tulasnella</taxon>
    </lineage>
</organism>
<evidence type="ECO:0000256" key="3">
    <source>
        <dbReference type="ARBA" id="ARBA00022777"/>
    </source>
</evidence>
<proteinExistence type="predicted"/>
<accession>A0A0C3M4Q1</accession>
<dbReference type="EMBL" id="KN822992">
    <property type="protein sequence ID" value="KIO28662.1"/>
    <property type="molecule type" value="Genomic_DNA"/>
</dbReference>
<keyword evidence="3" id="KW-0418">Kinase</keyword>
<dbReference type="SUPFAM" id="SSF56112">
    <property type="entry name" value="Protein kinase-like (PK-like)"/>
    <property type="match status" value="1"/>
</dbReference>
<gene>
    <name evidence="6" type="ORF">M407DRAFT_22244</name>
</gene>
<dbReference type="HOGENOM" id="CLU_506410_0_0_1"/>
<dbReference type="AlphaFoldDB" id="A0A0C3M4Q1"/>
<dbReference type="GO" id="GO:0004674">
    <property type="term" value="F:protein serine/threonine kinase activity"/>
    <property type="evidence" value="ECO:0007669"/>
    <property type="project" value="UniProtKB-KW"/>
</dbReference>
<feature type="domain" description="Alpha-type protein kinase" evidence="5">
    <location>
        <begin position="460"/>
        <end position="528"/>
    </location>
</feature>
<evidence type="ECO:0000256" key="4">
    <source>
        <dbReference type="SAM" id="MobiDB-lite"/>
    </source>
</evidence>
<dbReference type="Pfam" id="PF02816">
    <property type="entry name" value="Alpha_kinase"/>
    <property type="match status" value="1"/>
</dbReference>
<keyword evidence="7" id="KW-1185">Reference proteome</keyword>
<dbReference type="GO" id="GO:0005524">
    <property type="term" value="F:ATP binding"/>
    <property type="evidence" value="ECO:0007669"/>
    <property type="project" value="InterPro"/>
</dbReference>
<name>A0A0C3M4Q1_9AGAM</name>
<dbReference type="InterPro" id="IPR004166">
    <property type="entry name" value="a-kinase_dom"/>
</dbReference>
<reference evidence="7" key="2">
    <citation type="submission" date="2015-01" db="EMBL/GenBank/DDBJ databases">
        <title>Evolutionary Origins and Diversification of the Mycorrhizal Mutualists.</title>
        <authorList>
            <consortium name="DOE Joint Genome Institute"/>
            <consortium name="Mycorrhizal Genomics Consortium"/>
            <person name="Kohler A."/>
            <person name="Kuo A."/>
            <person name="Nagy L.G."/>
            <person name="Floudas D."/>
            <person name="Copeland A."/>
            <person name="Barry K.W."/>
            <person name="Cichocki N."/>
            <person name="Veneault-Fourrey C."/>
            <person name="LaButti K."/>
            <person name="Lindquist E.A."/>
            <person name="Lipzen A."/>
            <person name="Lundell T."/>
            <person name="Morin E."/>
            <person name="Murat C."/>
            <person name="Riley R."/>
            <person name="Ohm R."/>
            <person name="Sun H."/>
            <person name="Tunlid A."/>
            <person name="Henrissat B."/>
            <person name="Grigoriev I.V."/>
            <person name="Hibbett D.S."/>
            <person name="Martin F."/>
        </authorList>
    </citation>
    <scope>NUCLEOTIDE SEQUENCE [LARGE SCALE GENOMIC DNA]</scope>
    <source>
        <strain evidence="7">MUT 4182</strain>
    </source>
</reference>
<evidence type="ECO:0000259" key="5">
    <source>
        <dbReference type="Pfam" id="PF02816"/>
    </source>
</evidence>
<feature type="compositionally biased region" description="Low complexity" evidence="4">
    <location>
        <begin position="282"/>
        <end position="291"/>
    </location>
</feature>
<dbReference type="OrthoDB" id="301415at2759"/>
<feature type="region of interest" description="Disordered" evidence="4">
    <location>
        <begin position="71"/>
        <end position="95"/>
    </location>
</feature>
<keyword evidence="1" id="KW-0723">Serine/threonine-protein kinase</keyword>
<feature type="compositionally biased region" description="Pro residues" evidence="4">
    <location>
        <begin position="82"/>
        <end position="91"/>
    </location>
</feature>
<protein>
    <recommendedName>
        <fullName evidence="5">Alpha-type protein kinase domain-containing protein</fullName>
    </recommendedName>
</protein>
<dbReference type="Proteomes" id="UP000054248">
    <property type="component" value="Unassembled WGS sequence"/>
</dbReference>
<feature type="region of interest" description="Disordered" evidence="4">
    <location>
        <begin position="279"/>
        <end position="325"/>
    </location>
</feature>
<evidence type="ECO:0000256" key="1">
    <source>
        <dbReference type="ARBA" id="ARBA00022527"/>
    </source>
</evidence>
<sequence length="538" mass="59864">MDGNQICGRCKLYISFDKKEISQDEAKRGNMCLSCSKVWGRLAPPDSPCGDCIGRDDKMVAIQQNYERLRESASEDRLTHPQPVPRQPLPLPIGGKSSRTAEYEERLTNARSRVGNFKYLIVVEIACNGPKDVLDLHPFGRMGKEYGPTEVFAVVLKDIFTSLIIPCWAQSQQAKLDFRQDVTWSFSATKMTIDNAFFDPEKAQTLGTFVSTYSQPERYAQYFAGKEMKKGGGGVKQFVLNARLNYKMAMMRTENHYTSLSMPFGPLSSTSSLARPFAYSESGNSANARRSASGKKRRNDNYSSSEDEGAVREGRPMTRASAKIPQSPEKFVEKWVAPSTRQIVFYKRYAAVYGKTWAIHESRADPINGSVTELAFNTSGETKDVFILRVGVDEFAAKQFKYSILPADDTDTNLAFLEGELVQAAILRTQLQGFRDHIKKMPGVEDIVDIHPFAIPQTFIAIETTLVDGMKQHYICEPLRSRTEKPVKFSGINKAGKNAGAAGGTADAFAHYSLIASKGNLVLVDLQGQFKAHSHFVV</sequence>
<evidence type="ECO:0000313" key="6">
    <source>
        <dbReference type="EMBL" id="KIO28662.1"/>
    </source>
</evidence>
<evidence type="ECO:0000313" key="7">
    <source>
        <dbReference type="Proteomes" id="UP000054248"/>
    </source>
</evidence>